<dbReference type="Gene3D" id="2.60.40.1970">
    <property type="entry name" value="YEATS domain"/>
    <property type="match status" value="1"/>
</dbReference>
<dbReference type="Pfam" id="PF17035">
    <property type="entry name" value="BET"/>
    <property type="match status" value="1"/>
</dbReference>
<evidence type="ECO:0000313" key="6">
    <source>
        <dbReference type="Proteomes" id="UP000191691"/>
    </source>
</evidence>
<dbReference type="InterPro" id="IPR055129">
    <property type="entry name" value="YEATS_dom"/>
</dbReference>
<dbReference type="EMBL" id="MOOB01000034">
    <property type="protein sequence ID" value="OQE83136.1"/>
    <property type="molecule type" value="Genomic_DNA"/>
</dbReference>
<dbReference type="InterPro" id="IPR027353">
    <property type="entry name" value="NET_dom"/>
</dbReference>
<proteinExistence type="predicted"/>
<dbReference type="GO" id="GO:0005634">
    <property type="term" value="C:nucleus"/>
    <property type="evidence" value="ECO:0007669"/>
    <property type="project" value="UniProtKB-SubCell"/>
</dbReference>
<dbReference type="GO" id="GO:0000785">
    <property type="term" value="C:chromatin"/>
    <property type="evidence" value="ECO:0007669"/>
    <property type="project" value="UniProtKB-ARBA"/>
</dbReference>
<dbReference type="AlphaFoldDB" id="A0A1V6Y6P9"/>
<sequence length="233" mass="26680">MPDDWVKRTVRLITEQNIIDKPSEVEGFPQRSWHIEVWLVNEKGALVPANLFDKVTYHLHPSFGERATQVFKQPPFRIQEEGWGEFDMSIELTADKSYTIQHDLNFAQTRYESKHVLTFKNPKPALMAALRESGPVPGDENGIKHKRPAGGEESAKKKKRTDKNVDMDKLADGLQKLNEDDLLQVVQMVHDHKAADSYTKNDVELGEFHVDLYTLPDALIKMLWDFTADRGAL</sequence>
<dbReference type="PANTHER" id="PTHR23195">
    <property type="entry name" value="YEATS DOMAIN"/>
    <property type="match status" value="1"/>
</dbReference>
<comment type="caution">
    <text evidence="5">The sequence shown here is derived from an EMBL/GenBank/DDBJ whole genome shotgun (WGS) entry which is preliminary data.</text>
</comment>
<dbReference type="InterPro" id="IPR038704">
    <property type="entry name" value="YEAST_sf"/>
</dbReference>
<dbReference type="PIRSF" id="PIRSF016551">
    <property type="entry name" value="SAS5/TFIID_14"/>
    <property type="match status" value="1"/>
</dbReference>
<protein>
    <recommendedName>
        <fullName evidence="4">YEATS domain-containing protein</fullName>
    </recommendedName>
</protein>
<evidence type="ECO:0000256" key="2">
    <source>
        <dbReference type="PROSITE-ProRule" id="PRU00376"/>
    </source>
</evidence>
<reference evidence="6" key="1">
    <citation type="journal article" date="2017" name="Nat. Microbiol.">
        <title>Global analysis of biosynthetic gene clusters reveals vast potential of secondary metabolite production in Penicillium species.</title>
        <authorList>
            <person name="Nielsen J.C."/>
            <person name="Grijseels S."/>
            <person name="Prigent S."/>
            <person name="Ji B."/>
            <person name="Dainat J."/>
            <person name="Nielsen K.F."/>
            <person name="Frisvad J.C."/>
            <person name="Workman M."/>
            <person name="Nielsen J."/>
        </authorList>
    </citation>
    <scope>NUCLEOTIDE SEQUENCE [LARGE SCALE GENOMIC DNA]</scope>
    <source>
        <strain evidence="6">IBT 13039</strain>
    </source>
</reference>
<dbReference type="OMA" id="GEFDMTI"/>
<evidence type="ECO:0000256" key="3">
    <source>
        <dbReference type="SAM" id="MobiDB-lite"/>
    </source>
</evidence>
<dbReference type="InterPro" id="IPR016665">
    <property type="entry name" value="Sas5/TAF14"/>
</dbReference>
<evidence type="ECO:0000259" key="4">
    <source>
        <dbReference type="PROSITE" id="PS51037"/>
    </source>
</evidence>
<comment type="subcellular location">
    <subcellularLocation>
        <location evidence="2">Nucleus</location>
    </subcellularLocation>
</comment>
<dbReference type="GO" id="GO:0006355">
    <property type="term" value="P:regulation of DNA-templated transcription"/>
    <property type="evidence" value="ECO:0007669"/>
    <property type="project" value="InterPro"/>
</dbReference>
<organism evidence="5 6">
    <name type="scientific">Penicillium nalgiovense</name>
    <dbReference type="NCBI Taxonomy" id="60175"/>
    <lineage>
        <taxon>Eukaryota</taxon>
        <taxon>Fungi</taxon>
        <taxon>Dikarya</taxon>
        <taxon>Ascomycota</taxon>
        <taxon>Pezizomycotina</taxon>
        <taxon>Eurotiomycetes</taxon>
        <taxon>Eurotiomycetidae</taxon>
        <taxon>Eurotiales</taxon>
        <taxon>Aspergillaceae</taxon>
        <taxon>Penicillium</taxon>
    </lineage>
</organism>
<dbReference type="InterPro" id="IPR005033">
    <property type="entry name" value="YEATS"/>
</dbReference>
<dbReference type="PROSITE" id="PS51037">
    <property type="entry name" value="YEATS"/>
    <property type="match status" value="1"/>
</dbReference>
<feature type="domain" description="YEATS" evidence="4">
    <location>
        <begin position="1"/>
        <end position="133"/>
    </location>
</feature>
<dbReference type="CDD" id="cd16905">
    <property type="entry name" value="YEATS_Taf14_like"/>
    <property type="match status" value="1"/>
</dbReference>
<evidence type="ECO:0000256" key="1">
    <source>
        <dbReference type="ARBA" id="ARBA00023242"/>
    </source>
</evidence>
<accession>A0A1V6Y6P9</accession>
<keyword evidence="6" id="KW-1185">Reference proteome</keyword>
<dbReference type="Pfam" id="PF03366">
    <property type="entry name" value="YEATS"/>
    <property type="match status" value="1"/>
</dbReference>
<keyword evidence="1 2" id="KW-0539">Nucleus</keyword>
<dbReference type="STRING" id="60175.A0A1V6Y6P9"/>
<gene>
    <name evidence="5" type="ORF">PENNAL_c0034G11501</name>
</gene>
<name>A0A1V6Y6P9_PENNA</name>
<feature type="region of interest" description="Disordered" evidence="3">
    <location>
        <begin position="132"/>
        <end position="166"/>
    </location>
</feature>
<evidence type="ECO:0000313" key="5">
    <source>
        <dbReference type="EMBL" id="OQE83136.1"/>
    </source>
</evidence>
<dbReference type="Proteomes" id="UP000191691">
    <property type="component" value="Unassembled WGS sequence"/>
</dbReference>